<dbReference type="Pfam" id="PF01381">
    <property type="entry name" value="HTH_3"/>
    <property type="match status" value="1"/>
</dbReference>
<sequence>MTPELITYSPPPKRYESFAERLRVARKELGLTQKEVAARIKKCKSEISQYETGTLPSFWNLCELARALNVSLDWLCGLTDERRPLKMEM</sequence>
<dbReference type="SUPFAM" id="SSF47413">
    <property type="entry name" value="lambda repressor-like DNA-binding domains"/>
    <property type="match status" value="1"/>
</dbReference>
<protein>
    <submittedName>
        <fullName evidence="2">Helix-turn-helix domain-containing protein</fullName>
    </submittedName>
</protein>
<dbReference type="InterPro" id="IPR010982">
    <property type="entry name" value="Lambda_DNA-bd_dom_sf"/>
</dbReference>
<feature type="domain" description="HTH cro/C1-type" evidence="1">
    <location>
        <begin position="22"/>
        <end position="75"/>
    </location>
</feature>
<dbReference type="OrthoDB" id="9788236at2"/>
<dbReference type="PROSITE" id="PS50943">
    <property type="entry name" value="HTH_CROC1"/>
    <property type="match status" value="1"/>
</dbReference>
<dbReference type="GO" id="GO:0003677">
    <property type="term" value="F:DNA binding"/>
    <property type="evidence" value="ECO:0007669"/>
    <property type="project" value="InterPro"/>
</dbReference>
<dbReference type="InterPro" id="IPR001387">
    <property type="entry name" value="Cro/C1-type_HTH"/>
</dbReference>
<dbReference type="Gene3D" id="1.10.260.40">
    <property type="entry name" value="lambda repressor-like DNA-binding domains"/>
    <property type="match status" value="1"/>
</dbReference>
<dbReference type="SMART" id="SM00530">
    <property type="entry name" value="HTH_XRE"/>
    <property type="match status" value="1"/>
</dbReference>
<accession>A0A6N6W9M4</accession>
<evidence type="ECO:0000313" key="3">
    <source>
        <dbReference type="Proteomes" id="UP000463700"/>
    </source>
</evidence>
<gene>
    <name evidence="2" type="ORF">FSO04_24365</name>
</gene>
<evidence type="ECO:0000259" key="1">
    <source>
        <dbReference type="PROSITE" id="PS50943"/>
    </source>
</evidence>
<name>A0A6N6W9M4_9BURK</name>
<proteinExistence type="predicted"/>
<dbReference type="CDD" id="cd00093">
    <property type="entry name" value="HTH_XRE"/>
    <property type="match status" value="1"/>
</dbReference>
<dbReference type="AlphaFoldDB" id="A0A6N6W9M4"/>
<evidence type="ECO:0000313" key="2">
    <source>
        <dbReference type="EMBL" id="KAE8757357.1"/>
    </source>
</evidence>
<reference evidence="2 3" key="1">
    <citation type="journal article" date="2020" name="Int. J. Syst. Evol. Microbiol.">
        <title>Paraburkholderia madseniana sp. nov., a phenolic acid-degrading bacterium isolated from acidic forest soil.</title>
        <authorList>
            <person name="Wilhelm R.C."/>
            <person name="Murphy S.J.L."/>
            <person name="Feriancek N.M."/>
            <person name="Karasz D.C."/>
            <person name="DeRito C.M."/>
            <person name="Newman J.D."/>
            <person name="Buckley D.H."/>
        </authorList>
    </citation>
    <scope>NUCLEOTIDE SEQUENCE [LARGE SCALE GENOMIC DNA]</scope>
    <source>
        <strain evidence="2 3">RP11</strain>
    </source>
</reference>
<dbReference type="Proteomes" id="UP000463700">
    <property type="component" value="Unassembled WGS sequence"/>
</dbReference>
<organism evidence="2 3">
    <name type="scientific">Paraburkholderia madseniana</name>
    <dbReference type="NCBI Taxonomy" id="2599607"/>
    <lineage>
        <taxon>Bacteria</taxon>
        <taxon>Pseudomonadati</taxon>
        <taxon>Pseudomonadota</taxon>
        <taxon>Betaproteobacteria</taxon>
        <taxon>Burkholderiales</taxon>
        <taxon>Burkholderiaceae</taxon>
        <taxon>Paraburkholderia</taxon>
    </lineage>
</organism>
<dbReference type="EMBL" id="VOSW01000048">
    <property type="protein sequence ID" value="KAE8757357.1"/>
    <property type="molecule type" value="Genomic_DNA"/>
</dbReference>
<comment type="caution">
    <text evidence="2">The sequence shown here is derived from an EMBL/GenBank/DDBJ whole genome shotgun (WGS) entry which is preliminary data.</text>
</comment>
<dbReference type="RefSeq" id="WP_154563264.1">
    <property type="nucleotide sequence ID" value="NZ_VOSW01000048.1"/>
</dbReference>